<evidence type="ECO:0000313" key="1">
    <source>
        <dbReference type="EnsemblMetazoa" id="RPRC003966-PA"/>
    </source>
</evidence>
<keyword evidence="2" id="KW-1185">Reference proteome</keyword>
<dbReference type="AlphaFoldDB" id="T1HIU3"/>
<dbReference type="HOGENOM" id="CLU_2280826_0_0_1"/>
<reference evidence="1" key="1">
    <citation type="submission" date="2015-05" db="UniProtKB">
        <authorList>
            <consortium name="EnsemblMetazoa"/>
        </authorList>
    </citation>
    <scope>IDENTIFICATION</scope>
</reference>
<organism evidence="1 2">
    <name type="scientific">Rhodnius prolixus</name>
    <name type="common">Triatomid bug</name>
    <dbReference type="NCBI Taxonomy" id="13249"/>
    <lineage>
        <taxon>Eukaryota</taxon>
        <taxon>Metazoa</taxon>
        <taxon>Ecdysozoa</taxon>
        <taxon>Arthropoda</taxon>
        <taxon>Hexapoda</taxon>
        <taxon>Insecta</taxon>
        <taxon>Pterygota</taxon>
        <taxon>Neoptera</taxon>
        <taxon>Paraneoptera</taxon>
        <taxon>Hemiptera</taxon>
        <taxon>Heteroptera</taxon>
        <taxon>Panheteroptera</taxon>
        <taxon>Cimicomorpha</taxon>
        <taxon>Reduviidae</taxon>
        <taxon>Triatominae</taxon>
        <taxon>Rhodnius</taxon>
    </lineage>
</organism>
<dbReference type="EnsemblMetazoa" id="RPRC003966-RA">
    <property type="protein sequence ID" value="RPRC003966-PA"/>
    <property type="gene ID" value="RPRC003966"/>
</dbReference>
<dbReference type="InParanoid" id="T1HIU3"/>
<dbReference type="EMBL" id="ACPB03019212">
    <property type="status" value="NOT_ANNOTATED_CDS"/>
    <property type="molecule type" value="Genomic_DNA"/>
</dbReference>
<dbReference type="EMBL" id="ACPB03019211">
    <property type="status" value="NOT_ANNOTATED_CDS"/>
    <property type="molecule type" value="Genomic_DNA"/>
</dbReference>
<name>T1HIU3_RHOPR</name>
<evidence type="ECO:0000313" key="2">
    <source>
        <dbReference type="Proteomes" id="UP000015103"/>
    </source>
</evidence>
<protein>
    <submittedName>
        <fullName evidence="1">Uncharacterized protein</fullName>
    </submittedName>
</protein>
<proteinExistence type="predicted"/>
<dbReference type="VEuPathDB" id="VectorBase:RPRC003966"/>
<accession>T1HIU3</accession>
<sequence length="102" mass="11488">MEVIRVSLVFLDQTSYAGVCRLETMNSDIIGRFNITFQAVFTEDTFSLTLTRNIGLGTWLAFPTTGSFPNSVLICIISWKLYGKDYGDGQSKESHPLCLRNR</sequence>
<dbReference type="Proteomes" id="UP000015103">
    <property type="component" value="Unassembled WGS sequence"/>
</dbReference>